<keyword evidence="6 8" id="KW-0119">Carbohydrate metabolism</keyword>
<gene>
    <name evidence="11" type="primary">glpX</name>
    <name evidence="11" type="ORF">CBW46_007350</name>
</gene>
<dbReference type="Proteomes" id="UP000214746">
    <property type="component" value="Unassembled WGS sequence"/>
</dbReference>
<dbReference type="GO" id="GO:0005829">
    <property type="term" value="C:cytosol"/>
    <property type="evidence" value="ECO:0007669"/>
    <property type="project" value="TreeGrafter"/>
</dbReference>
<comment type="cofactor">
    <cofactor evidence="9">
        <name>Mn(2+)</name>
        <dbReference type="ChEBI" id="CHEBI:29035"/>
    </cofactor>
</comment>
<dbReference type="RefSeq" id="WP_089199377.1">
    <property type="nucleotide sequence ID" value="NZ_NHRJ02000003.1"/>
</dbReference>
<comment type="catalytic activity">
    <reaction evidence="1">
        <text>beta-D-fructose 1,6-bisphosphate + H2O = beta-D-fructose 6-phosphate + phosphate</text>
        <dbReference type="Rhea" id="RHEA:11064"/>
        <dbReference type="ChEBI" id="CHEBI:15377"/>
        <dbReference type="ChEBI" id="CHEBI:32966"/>
        <dbReference type="ChEBI" id="CHEBI:43474"/>
        <dbReference type="ChEBI" id="CHEBI:57634"/>
        <dbReference type="EC" id="3.1.3.11"/>
    </reaction>
</comment>
<feature type="binding site" evidence="9">
    <location>
        <position position="85"/>
    </location>
    <ligand>
        <name>Mn(2+)</name>
        <dbReference type="ChEBI" id="CHEBI:29035"/>
        <label>2</label>
    </ligand>
</feature>
<dbReference type="PANTHER" id="PTHR30447:SF0">
    <property type="entry name" value="FRUCTOSE-1,6-BISPHOSPHATASE 1 CLASS 2-RELATED"/>
    <property type="match status" value="1"/>
</dbReference>
<evidence type="ECO:0000256" key="8">
    <source>
        <dbReference type="PIRNR" id="PIRNR004532"/>
    </source>
</evidence>
<organism evidence="11 12">
    <name type="scientific">Paenibacillus xerothermodurans</name>
    <dbReference type="NCBI Taxonomy" id="1977292"/>
    <lineage>
        <taxon>Bacteria</taxon>
        <taxon>Bacillati</taxon>
        <taxon>Bacillota</taxon>
        <taxon>Bacilli</taxon>
        <taxon>Bacillales</taxon>
        <taxon>Paenibacillaceae</taxon>
        <taxon>Paenibacillus</taxon>
    </lineage>
</organism>
<keyword evidence="4" id="KW-0378">Hydrolase</keyword>
<protein>
    <recommendedName>
        <fullName evidence="8">Fructose-1,6-bisphosphatase</fullName>
    </recommendedName>
</protein>
<feature type="binding site" evidence="9">
    <location>
        <position position="213"/>
    </location>
    <ligand>
        <name>Mn(2+)</name>
        <dbReference type="ChEBI" id="CHEBI:29035"/>
        <label>2</label>
    </ligand>
</feature>
<feature type="binding site" evidence="9">
    <location>
        <position position="33"/>
    </location>
    <ligand>
        <name>Mn(2+)</name>
        <dbReference type="ChEBI" id="CHEBI:29035"/>
        <label>1</label>
    </ligand>
</feature>
<dbReference type="CDD" id="cd01516">
    <property type="entry name" value="FBPase_glpX"/>
    <property type="match status" value="1"/>
</dbReference>
<feature type="binding site" evidence="10">
    <location>
        <position position="119"/>
    </location>
    <ligand>
        <name>substrate</name>
    </ligand>
</feature>
<dbReference type="GO" id="GO:0030388">
    <property type="term" value="P:fructose 1,6-bisphosphate metabolic process"/>
    <property type="evidence" value="ECO:0007669"/>
    <property type="project" value="TreeGrafter"/>
</dbReference>
<feature type="binding site" evidence="10">
    <location>
        <begin position="186"/>
        <end position="188"/>
    </location>
    <ligand>
        <name>substrate</name>
    </ligand>
</feature>
<evidence type="ECO:0000256" key="10">
    <source>
        <dbReference type="PIRSR" id="PIRSR004532-2"/>
    </source>
</evidence>
<evidence type="ECO:0000256" key="3">
    <source>
        <dbReference type="ARBA" id="ARBA00022723"/>
    </source>
</evidence>
<keyword evidence="12" id="KW-1185">Reference proteome</keyword>
<dbReference type="Pfam" id="PF03320">
    <property type="entry name" value="FBPase_glpX"/>
    <property type="match status" value="1"/>
</dbReference>
<comment type="similarity">
    <text evidence="2 8">Belongs to the FBPase class 2 family.</text>
</comment>
<evidence type="ECO:0000313" key="12">
    <source>
        <dbReference type="Proteomes" id="UP000214746"/>
    </source>
</evidence>
<dbReference type="SUPFAM" id="SSF56655">
    <property type="entry name" value="Carbohydrate phosphatase"/>
    <property type="match status" value="1"/>
</dbReference>
<dbReference type="GO" id="GO:0006094">
    <property type="term" value="P:gluconeogenesis"/>
    <property type="evidence" value="ECO:0007669"/>
    <property type="project" value="InterPro"/>
</dbReference>
<dbReference type="PANTHER" id="PTHR30447">
    <property type="entry name" value="FRUCTOSE-1,6-BISPHOSPHATASE CLASS 2"/>
    <property type="match status" value="1"/>
</dbReference>
<comment type="pathway">
    <text evidence="7">Carbohydrate biosynthesis.</text>
</comment>
<dbReference type="InterPro" id="IPR004464">
    <property type="entry name" value="FBPase_class-2/SBPase"/>
</dbReference>
<dbReference type="GO" id="GO:0006071">
    <property type="term" value="P:glycerol metabolic process"/>
    <property type="evidence" value="ECO:0007669"/>
    <property type="project" value="InterPro"/>
</dbReference>
<evidence type="ECO:0000256" key="5">
    <source>
        <dbReference type="ARBA" id="ARBA00023211"/>
    </source>
</evidence>
<evidence type="ECO:0000256" key="4">
    <source>
        <dbReference type="ARBA" id="ARBA00022801"/>
    </source>
</evidence>
<feature type="binding site" evidence="10">
    <location>
        <begin position="164"/>
        <end position="166"/>
    </location>
    <ligand>
        <name>substrate</name>
    </ligand>
</feature>
<feature type="binding site" evidence="9">
    <location>
        <position position="57"/>
    </location>
    <ligand>
        <name>Mn(2+)</name>
        <dbReference type="ChEBI" id="CHEBI:29035"/>
        <label>1</label>
    </ligand>
</feature>
<feature type="binding site" evidence="10">
    <location>
        <position position="210"/>
    </location>
    <ligand>
        <name>substrate</name>
    </ligand>
</feature>
<dbReference type="AlphaFoldDB" id="A0A2W1NDJ5"/>
<dbReference type="GO" id="GO:0042132">
    <property type="term" value="F:fructose 1,6-bisphosphate 1-phosphatase activity"/>
    <property type="evidence" value="ECO:0007669"/>
    <property type="project" value="UniProtKB-EC"/>
</dbReference>
<keyword evidence="3 9" id="KW-0479">Metal-binding</keyword>
<evidence type="ECO:0000313" key="11">
    <source>
        <dbReference type="EMBL" id="PZE21181.1"/>
    </source>
</evidence>
<reference evidence="11" key="1">
    <citation type="submission" date="2018-06" db="EMBL/GenBank/DDBJ databases">
        <title>Paenibacillus xerothermodurans sp. nov. an extremely dry heat resistant spore forming bacterium isolated from the soil of Cape Canaveral, Florida.</title>
        <authorList>
            <person name="Seuylemezian A."/>
            <person name="Kaur N."/>
            <person name="Patil P."/>
            <person name="Patil P."/>
            <person name="Mayilraj S."/>
            <person name="Vaishampayan P."/>
        </authorList>
    </citation>
    <scope>NUCLEOTIDE SEQUENCE [LARGE SCALE GENOMIC DNA]</scope>
    <source>
        <strain evidence="11">ATCC 27380</strain>
    </source>
</reference>
<dbReference type="Gene3D" id="3.30.540.10">
    <property type="entry name" value="Fructose-1,6-Bisphosphatase, subunit A, domain 1"/>
    <property type="match status" value="1"/>
</dbReference>
<feature type="binding site" evidence="10">
    <location>
        <begin position="88"/>
        <end position="90"/>
    </location>
    <ligand>
        <name>substrate</name>
    </ligand>
</feature>
<feature type="binding site" evidence="9">
    <location>
        <position position="88"/>
    </location>
    <ligand>
        <name>Mn(2+)</name>
        <dbReference type="ChEBI" id="CHEBI:29035"/>
        <label>2</label>
    </ligand>
</feature>
<sequence length="342" mass="36512">MERELALEIVRVTELAALSAAEWMGRGDKIQADGAATTAMRTMFDSVSVQGTVVIGEGEMDEAPMLYIGEQVGNGQGPDVDIAVDPLEGTELVAKGLNNALAVIAMANKGSLLHAPDMYMEKLAVGPALAGKLHLDDPLEATLKKAAHHLNKPLSNLTVMILDRERHQGMIQTLRRVGVRIKLLSDGDVAGAMAPALSESGIDLYVGSGGAPEGVLAAAALRCLGGELLGRLMPSSDEELIRCRKMGIHDPLKLLTMEDMVGTEDVFFAATGITPGEFLAGVQYLGNQRAETHSIVMRAKTKTVRFIRSIHYLPNKPLINVVQPGAADRRSASDLNDLVSKF</sequence>
<dbReference type="GO" id="GO:0046872">
    <property type="term" value="F:metal ion binding"/>
    <property type="evidence" value="ECO:0007669"/>
    <property type="project" value="UniProtKB-KW"/>
</dbReference>
<accession>A0A2W1NDJ5</accession>
<evidence type="ECO:0000256" key="9">
    <source>
        <dbReference type="PIRSR" id="PIRSR004532-1"/>
    </source>
</evidence>
<dbReference type="EMBL" id="NHRJ02000003">
    <property type="protein sequence ID" value="PZE21181.1"/>
    <property type="molecule type" value="Genomic_DNA"/>
</dbReference>
<name>A0A2W1NDJ5_PAEXE</name>
<dbReference type="PIRSF" id="PIRSF004532">
    <property type="entry name" value="GlpX"/>
    <property type="match status" value="1"/>
</dbReference>
<evidence type="ECO:0000256" key="2">
    <source>
        <dbReference type="ARBA" id="ARBA00008989"/>
    </source>
</evidence>
<evidence type="ECO:0000256" key="1">
    <source>
        <dbReference type="ARBA" id="ARBA00001273"/>
    </source>
</evidence>
<dbReference type="OrthoDB" id="9779353at2"/>
<comment type="caution">
    <text evidence="11">The sequence shown here is derived from an EMBL/GenBank/DDBJ whole genome shotgun (WGS) entry which is preliminary data.</text>
</comment>
<dbReference type="NCBIfam" id="TIGR00330">
    <property type="entry name" value="glpX"/>
    <property type="match status" value="1"/>
</dbReference>
<dbReference type="FunFam" id="3.40.190.90:FF:000001">
    <property type="entry name" value="Fructose-1,6-bisphosphatase"/>
    <property type="match status" value="1"/>
</dbReference>
<evidence type="ECO:0000256" key="7">
    <source>
        <dbReference type="ARBA" id="ARBA00024331"/>
    </source>
</evidence>
<dbReference type="Gene3D" id="3.40.190.90">
    <property type="match status" value="1"/>
</dbReference>
<keyword evidence="5 9" id="KW-0464">Manganese</keyword>
<proteinExistence type="inferred from homology"/>
<evidence type="ECO:0000256" key="6">
    <source>
        <dbReference type="ARBA" id="ARBA00023277"/>
    </source>
</evidence>